<organism evidence="1 2">
    <name type="scientific">Candidatus Kaiserbacteria bacterium CG10_big_fil_rev_8_21_14_0_10_45_20</name>
    <dbReference type="NCBI Taxonomy" id="1974607"/>
    <lineage>
        <taxon>Bacteria</taxon>
        <taxon>Candidatus Kaiseribacteriota</taxon>
    </lineage>
</organism>
<gene>
    <name evidence="1" type="ORF">COU15_03160</name>
</gene>
<sequence>MRTHTKKVSFLSVAEPRFSFSPQTKALQEEAWKKVCAKRTGLYSAGLLRVVRVRNDNAECVFYVAKDIEYSDVVGLRNIENFREVVPNTDCFQSLSAIAVVETSDSNTVLLERDSGDWDYSLELSGGFVRAEERDDDLYQFIQRRVVQDLAIPEGAVASIAFIQPIDLKHIAEVMAVFRVQLNISFRELSEASTAKVFCIPKGYVIDRHSDFFTIPLHHPSGLVLRAVKSL</sequence>
<evidence type="ECO:0000313" key="1">
    <source>
        <dbReference type="EMBL" id="PIR84976.1"/>
    </source>
</evidence>
<proteinExistence type="predicted"/>
<accession>A0A2H0UH20</accession>
<evidence type="ECO:0008006" key="3">
    <source>
        <dbReference type="Google" id="ProtNLM"/>
    </source>
</evidence>
<dbReference type="AlphaFoldDB" id="A0A2H0UH20"/>
<dbReference type="EMBL" id="PFBH01000020">
    <property type="protein sequence ID" value="PIR84976.1"/>
    <property type="molecule type" value="Genomic_DNA"/>
</dbReference>
<protein>
    <recommendedName>
        <fullName evidence="3">Nudix hydrolase domain-containing protein</fullName>
    </recommendedName>
</protein>
<evidence type="ECO:0000313" key="2">
    <source>
        <dbReference type="Proteomes" id="UP000229315"/>
    </source>
</evidence>
<reference evidence="2" key="1">
    <citation type="submission" date="2017-09" db="EMBL/GenBank/DDBJ databases">
        <title>Depth-based differentiation of microbial function through sediment-hosted aquifers and enrichment of novel symbionts in the deep terrestrial subsurface.</title>
        <authorList>
            <person name="Probst A.J."/>
            <person name="Ladd B."/>
            <person name="Jarett J.K."/>
            <person name="Geller-Mcgrath D.E."/>
            <person name="Sieber C.M.K."/>
            <person name="Emerson J.B."/>
            <person name="Anantharaman K."/>
            <person name="Thomas B.C."/>
            <person name="Malmstrom R."/>
            <person name="Stieglmeier M."/>
            <person name="Klingl A."/>
            <person name="Woyke T."/>
            <person name="Ryan C.M."/>
            <person name="Banfield J.F."/>
        </authorList>
    </citation>
    <scope>NUCLEOTIDE SEQUENCE [LARGE SCALE GENOMIC DNA]</scope>
</reference>
<name>A0A2H0UH20_9BACT</name>
<dbReference type="Proteomes" id="UP000229315">
    <property type="component" value="Unassembled WGS sequence"/>
</dbReference>
<comment type="caution">
    <text evidence="1">The sequence shown here is derived from an EMBL/GenBank/DDBJ whole genome shotgun (WGS) entry which is preliminary data.</text>
</comment>